<gene>
    <name evidence="1" type="ORF">SLEP1_g45064</name>
</gene>
<dbReference type="EMBL" id="BPVZ01000119">
    <property type="protein sequence ID" value="GKV36988.1"/>
    <property type="molecule type" value="Genomic_DNA"/>
</dbReference>
<dbReference type="Proteomes" id="UP001054252">
    <property type="component" value="Unassembled WGS sequence"/>
</dbReference>
<organism evidence="1 2">
    <name type="scientific">Rubroshorea leprosula</name>
    <dbReference type="NCBI Taxonomy" id="152421"/>
    <lineage>
        <taxon>Eukaryota</taxon>
        <taxon>Viridiplantae</taxon>
        <taxon>Streptophyta</taxon>
        <taxon>Embryophyta</taxon>
        <taxon>Tracheophyta</taxon>
        <taxon>Spermatophyta</taxon>
        <taxon>Magnoliopsida</taxon>
        <taxon>eudicotyledons</taxon>
        <taxon>Gunneridae</taxon>
        <taxon>Pentapetalae</taxon>
        <taxon>rosids</taxon>
        <taxon>malvids</taxon>
        <taxon>Malvales</taxon>
        <taxon>Dipterocarpaceae</taxon>
        <taxon>Rubroshorea</taxon>
    </lineage>
</organism>
<dbReference type="InterPro" id="IPR008930">
    <property type="entry name" value="Terpenoid_cyclase/PrenylTrfase"/>
</dbReference>
<dbReference type="AlphaFoldDB" id="A0AAV5LIJ3"/>
<reference evidence="1 2" key="1">
    <citation type="journal article" date="2021" name="Commun. Biol.">
        <title>The genome of Shorea leprosula (Dipterocarpaceae) highlights the ecological relevance of drought in aseasonal tropical rainforests.</title>
        <authorList>
            <person name="Ng K.K.S."/>
            <person name="Kobayashi M.J."/>
            <person name="Fawcett J.A."/>
            <person name="Hatakeyama M."/>
            <person name="Paape T."/>
            <person name="Ng C.H."/>
            <person name="Ang C.C."/>
            <person name="Tnah L.H."/>
            <person name="Lee C.T."/>
            <person name="Nishiyama T."/>
            <person name="Sese J."/>
            <person name="O'Brien M.J."/>
            <person name="Copetti D."/>
            <person name="Mohd Noor M.I."/>
            <person name="Ong R.C."/>
            <person name="Putra M."/>
            <person name="Sireger I.Z."/>
            <person name="Indrioko S."/>
            <person name="Kosugi Y."/>
            <person name="Izuno A."/>
            <person name="Isagi Y."/>
            <person name="Lee S.L."/>
            <person name="Shimizu K.K."/>
        </authorList>
    </citation>
    <scope>NUCLEOTIDE SEQUENCE [LARGE SCALE GENOMIC DNA]</scope>
    <source>
        <strain evidence="1">214</strain>
    </source>
</reference>
<keyword evidence="2" id="KW-1185">Reference proteome</keyword>
<name>A0AAV5LIJ3_9ROSI</name>
<proteinExistence type="predicted"/>
<dbReference type="SUPFAM" id="SSF48239">
    <property type="entry name" value="Terpenoid cyclases/Protein prenyltransferases"/>
    <property type="match status" value="1"/>
</dbReference>
<protein>
    <submittedName>
        <fullName evidence="1">Uncharacterized protein</fullName>
    </submittedName>
</protein>
<sequence>MSAINMSDQEIARRPTDYQPPIWSFEYIQSLKTENAGEGYNRRADKLKEDVRVMLQEEIFNGFRDKGGNFKAYVGENYKGILYLYMKPHSIQWKVKAYWMLQELLQPSISKNISRLTKAKICIFAH</sequence>
<comment type="caution">
    <text evidence="1">The sequence shown here is derived from an EMBL/GenBank/DDBJ whole genome shotgun (WGS) entry which is preliminary data.</text>
</comment>
<evidence type="ECO:0000313" key="2">
    <source>
        <dbReference type="Proteomes" id="UP001054252"/>
    </source>
</evidence>
<accession>A0AAV5LIJ3</accession>
<evidence type="ECO:0000313" key="1">
    <source>
        <dbReference type="EMBL" id="GKV36988.1"/>
    </source>
</evidence>